<evidence type="ECO:0000256" key="2">
    <source>
        <dbReference type="ARBA" id="ARBA00023125"/>
    </source>
</evidence>
<dbReference type="SUPFAM" id="SSF46785">
    <property type="entry name" value="Winged helix' DNA-binding domain"/>
    <property type="match status" value="1"/>
</dbReference>
<dbReference type="InterPro" id="IPR014757">
    <property type="entry name" value="Tscrpt_reg_IclR_C"/>
</dbReference>
<dbReference type="HOGENOM" id="CLU_062618_0_1_0"/>
<dbReference type="Pfam" id="PF01614">
    <property type="entry name" value="IclR_C"/>
    <property type="match status" value="1"/>
</dbReference>
<dbReference type="InterPro" id="IPR050707">
    <property type="entry name" value="HTH_MetabolicPath_Reg"/>
</dbReference>
<keyword evidence="7" id="KW-1185">Reference proteome</keyword>
<accession>B9KXR4</accession>
<dbReference type="PANTHER" id="PTHR30136">
    <property type="entry name" value="HELIX-TURN-HELIX TRANSCRIPTIONAL REGULATOR, ICLR FAMILY"/>
    <property type="match status" value="1"/>
</dbReference>
<dbReference type="InterPro" id="IPR005471">
    <property type="entry name" value="Tscrpt_reg_IclR_N"/>
</dbReference>
<dbReference type="PANTHER" id="PTHR30136:SF35">
    <property type="entry name" value="HTH-TYPE TRANSCRIPTIONAL REGULATOR RV1719"/>
    <property type="match status" value="1"/>
</dbReference>
<dbReference type="EMBL" id="CP001275">
    <property type="protein sequence ID" value="ACM04610.1"/>
    <property type="molecule type" value="Genomic_DNA"/>
</dbReference>
<dbReference type="InterPro" id="IPR036388">
    <property type="entry name" value="WH-like_DNA-bd_sf"/>
</dbReference>
<dbReference type="GO" id="GO:0003700">
    <property type="term" value="F:DNA-binding transcription factor activity"/>
    <property type="evidence" value="ECO:0007669"/>
    <property type="project" value="TreeGrafter"/>
</dbReference>
<evidence type="ECO:0000259" key="5">
    <source>
        <dbReference type="PROSITE" id="PS51078"/>
    </source>
</evidence>
<keyword evidence="2" id="KW-0238">DNA-binding</keyword>
<dbReference type="AlphaFoldDB" id="B9KXR4"/>
<dbReference type="SUPFAM" id="SSF55781">
    <property type="entry name" value="GAF domain-like"/>
    <property type="match status" value="1"/>
</dbReference>
<dbReference type="PROSITE" id="PS51078">
    <property type="entry name" value="ICLR_ED"/>
    <property type="match status" value="1"/>
</dbReference>
<dbReference type="Pfam" id="PF09339">
    <property type="entry name" value="HTH_IclR"/>
    <property type="match status" value="1"/>
</dbReference>
<dbReference type="GO" id="GO:0003677">
    <property type="term" value="F:DNA binding"/>
    <property type="evidence" value="ECO:0007669"/>
    <property type="project" value="UniProtKB-KW"/>
</dbReference>
<name>B9KXR4_THERP</name>
<evidence type="ECO:0000256" key="3">
    <source>
        <dbReference type="ARBA" id="ARBA00023163"/>
    </source>
</evidence>
<dbReference type="KEGG" id="tro:trd_0252"/>
<proteinExistence type="predicted"/>
<evidence type="ECO:0000259" key="4">
    <source>
        <dbReference type="PROSITE" id="PS51077"/>
    </source>
</evidence>
<dbReference type="InterPro" id="IPR036390">
    <property type="entry name" value="WH_DNA-bd_sf"/>
</dbReference>
<dbReference type="Proteomes" id="UP000000447">
    <property type="component" value="Chromosome"/>
</dbReference>
<gene>
    <name evidence="6" type="ordered locus">trd_0252</name>
</gene>
<feature type="domain" description="IclR-ED" evidence="5">
    <location>
        <begin position="70"/>
        <end position="253"/>
    </location>
</feature>
<reference evidence="6 7" key="1">
    <citation type="journal article" date="2009" name="PLoS ONE">
        <title>Complete genome sequence of the aerobic CO-oxidizing thermophile Thermomicrobium roseum.</title>
        <authorList>
            <person name="Wu D."/>
            <person name="Raymond J."/>
            <person name="Wu M."/>
            <person name="Chatterji S."/>
            <person name="Ren Q."/>
            <person name="Graham J.E."/>
            <person name="Bryant D.A."/>
            <person name="Robb F."/>
            <person name="Colman A."/>
            <person name="Tallon L.J."/>
            <person name="Badger J.H."/>
            <person name="Madupu R."/>
            <person name="Ward N.L."/>
            <person name="Eisen J.A."/>
        </authorList>
    </citation>
    <scope>NUCLEOTIDE SEQUENCE [LARGE SCALE GENOMIC DNA]</scope>
    <source>
        <strain evidence="7">ATCC 27502 / DSM 5159 / P-2</strain>
    </source>
</reference>
<organism evidence="6 7">
    <name type="scientific">Thermomicrobium roseum (strain ATCC 27502 / DSM 5159 / P-2)</name>
    <dbReference type="NCBI Taxonomy" id="309801"/>
    <lineage>
        <taxon>Bacteria</taxon>
        <taxon>Pseudomonadati</taxon>
        <taxon>Thermomicrobiota</taxon>
        <taxon>Thermomicrobia</taxon>
        <taxon>Thermomicrobiales</taxon>
        <taxon>Thermomicrobiaceae</taxon>
        <taxon>Thermomicrobium</taxon>
    </lineage>
</organism>
<evidence type="ECO:0000256" key="1">
    <source>
        <dbReference type="ARBA" id="ARBA00023015"/>
    </source>
</evidence>
<keyword evidence="3" id="KW-0804">Transcription</keyword>
<dbReference type="GO" id="GO:0045892">
    <property type="term" value="P:negative regulation of DNA-templated transcription"/>
    <property type="evidence" value="ECO:0007669"/>
    <property type="project" value="TreeGrafter"/>
</dbReference>
<protein>
    <submittedName>
        <fullName evidence="6">Transcriptional regulator, IclR family, C-terminal domain protein</fullName>
    </submittedName>
</protein>
<evidence type="ECO:0000313" key="7">
    <source>
        <dbReference type="Proteomes" id="UP000000447"/>
    </source>
</evidence>
<keyword evidence="1" id="KW-0805">Transcription regulation</keyword>
<dbReference type="Gene3D" id="1.10.10.10">
    <property type="entry name" value="Winged helix-like DNA-binding domain superfamily/Winged helix DNA-binding domain"/>
    <property type="match status" value="1"/>
</dbReference>
<feature type="domain" description="HTH iclR-type" evidence="4">
    <location>
        <begin position="7"/>
        <end position="69"/>
    </location>
</feature>
<evidence type="ECO:0000313" key="6">
    <source>
        <dbReference type="EMBL" id="ACM04610.1"/>
    </source>
</evidence>
<dbReference type="eggNOG" id="COG1414">
    <property type="taxonomic scope" value="Bacteria"/>
</dbReference>
<dbReference type="SMART" id="SM00346">
    <property type="entry name" value="HTH_ICLR"/>
    <property type="match status" value="1"/>
</dbReference>
<dbReference type="STRING" id="309801.trd_0252"/>
<dbReference type="Gene3D" id="3.30.450.40">
    <property type="match status" value="1"/>
</dbReference>
<sequence length="275" mass="29539">MTMPVQSPAVWRAVASLDAVARASDGLTLSEVARAIGEPKSTLHAVLATLVEAGLLIREETSKRYRLGPHILALAGAYARQSDLIRAFTEVARPLARELGETIQLAILQGREVLYIGKQEGTQWVRLASEVGTRLPAHATSLGKCLLAWLPENELGCLLAEGPLVALTPRTITDPDALRAELAQVRAQGFAIDRGETLPDVWCFGAPVRDAHGVVVAALSISVPVTRIGVERVEELVRAARAAADELSRQLGFSGVDDRVIDRMGIPSSRRRVAP</sequence>
<dbReference type="InterPro" id="IPR029016">
    <property type="entry name" value="GAF-like_dom_sf"/>
</dbReference>
<dbReference type="FunFam" id="1.10.10.10:FF:000056">
    <property type="entry name" value="IclR family transcriptional regulator"/>
    <property type="match status" value="1"/>
</dbReference>
<dbReference type="PROSITE" id="PS51077">
    <property type="entry name" value="HTH_ICLR"/>
    <property type="match status" value="1"/>
</dbReference>